<dbReference type="AlphaFoldDB" id="A0A9W7BKV4"/>
<name>A0A9W7BKV4_9STRA</name>
<feature type="region of interest" description="Disordered" evidence="1">
    <location>
        <begin position="1"/>
        <end position="26"/>
    </location>
</feature>
<dbReference type="Proteomes" id="UP001165160">
    <property type="component" value="Unassembled WGS sequence"/>
</dbReference>
<protein>
    <submittedName>
        <fullName evidence="2">Uncharacterized protein</fullName>
    </submittedName>
</protein>
<keyword evidence="3" id="KW-1185">Reference proteome</keyword>
<comment type="caution">
    <text evidence="2">The sequence shown here is derived from an EMBL/GenBank/DDBJ whole genome shotgun (WGS) entry which is preliminary data.</text>
</comment>
<reference evidence="3" key="1">
    <citation type="journal article" date="2023" name="Commun. Biol.">
        <title>Genome analysis of Parmales, the sister group of diatoms, reveals the evolutionary specialization of diatoms from phago-mixotrophs to photoautotrophs.</title>
        <authorList>
            <person name="Ban H."/>
            <person name="Sato S."/>
            <person name="Yoshikawa S."/>
            <person name="Yamada K."/>
            <person name="Nakamura Y."/>
            <person name="Ichinomiya M."/>
            <person name="Sato N."/>
            <person name="Blanc-Mathieu R."/>
            <person name="Endo H."/>
            <person name="Kuwata A."/>
            <person name="Ogata H."/>
        </authorList>
    </citation>
    <scope>NUCLEOTIDE SEQUENCE [LARGE SCALE GENOMIC DNA]</scope>
    <source>
        <strain evidence="3">NIES 3699</strain>
    </source>
</reference>
<evidence type="ECO:0000313" key="3">
    <source>
        <dbReference type="Proteomes" id="UP001165160"/>
    </source>
</evidence>
<organism evidence="2 3">
    <name type="scientific">Triparma verrucosa</name>
    <dbReference type="NCBI Taxonomy" id="1606542"/>
    <lineage>
        <taxon>Eukaryota</taxon>
        <taxon>Sar</taxon>
        <taxon>Stramenopiles</taxon>
        <taxon>Ochrophyta</taxon>
        <taxon>Bolidophyceae</taxon>
        <taxon>Parmales</taxon>
        <taxon>Triparmaceae</taxon>
        <taxon>Triparma</taxon>
    </lineage>
</organism>
<sequence>MSKRTSEVLSNAIGIPDPSSLVGRDDEEKQSKALSWILLSSIPQLEEVMISCIQTTSGDCSLVSLWLIL</sequence>
<proteinExistence type="predicted"/>
<accession>A0A9W7BKV4</accession>
<dbReference type="EMBL" id="BRXX01000105">
    <property type="protein sequence ID" value="GMH90361.1"/>
    <property type="molecule type" value="Genomic_DNA"/>
</dbReference>
<evidence type="ECO:0000313" key="2">
    <source>
        <dbReference type="EMBL" id="GMH90361.1"/>
    </source>
</evidence>
<gene>
    <name evidence="2" type="ORF">TrVE_jg12272</name>
</gene>
<evidence type="ECO:0000256" key="1">
    <source>
        <dbReference type="SAM" id="MobiDB-lite"/>
    </source>
</evidence>